<feature type="transmembrane region" description="Helical" evidence="1">
    <location>
        <begin position="521"/>
        <end position="540"/>
    </location>
</feature>
<feature type="domain" description="Generative cell specific-1/HAP2" evidence="2">
    <location>
        <begin position="210"/>
        <end position="382"/>
    </location>
</feature>
<dbReference type="Pfam" id="PF10699">
    <property type="entry name" value="HAP2-GCS1"/>
    <property type="match status" value="1"/>
</dbReference>
<proteinExistence type="predicted"/>
<keyword evidence="4" id="KW-1185">Reference proteome</keyword>
<feature type="transmembrane region" description="Helical" evidence="1">
    <location>
        <begin position="434"/>
        <end position="452"/>
    </location>
</feature>
<keyword evidence="1" id="KW-0472">Membrane</keyword>
<organism evidence="3 4">
    <name type="scientific">Pieris macdunnoughi</name>
    <dbReference type="NCBI Taxonomy" id="345717"/>
    <lineage>
        <taxon>Eukaryota</taxon>
        <taxon>Metazoa</taxon>
        <taxon>Ecdysozoa</taxon>
        <taxon>Arthropoda</taxon>
        <taxon>Hexapoda</taxon>
        <taxon>Insecta</taxon>
        <taxon>Pterygota</taxon>
        <taxon>Neoptera</taxon>
        <taxon>Endopterygota</taxon>
        <taxon>Lepidoptera</taxon>
        <taxon>Glossata</taxon>
        <taxon>Ditrysia</taxon>
        <taxon>Papilionoidea</taxon>
        <taxon>Pieridae</taxon>
        <taxon>Pierinae</taxon>
        <taxon>Pieris</taxon>
    </lineage>
</organism>
<evidence type="ECO:0000259" key="2">
    <source>
        <dbReference type="Pfam" id="PF10699"/>
    </source>
</evidence>
<dbReference type="InterPro" id="IPR018928">
    <property type="entry name" value="HAP2/GCS1_dom"/>
</dbReference>
<dbReference type="OrthoDB" id="44061at2759"/>
<protein>
    <recommendedName>
        <fullName evidence="2">Generative cell specific-1/HAP2 domain-containing protein</fullName>
    </recommendedName>
</protein>
<comment type="caution">
    <text evidence="3">The sequence shown here is derived from an EMBL/GenBank/DDBJ whole genome shotgun (WGS) entry which is preliminary data.</text>
</comment>
<evidence type="ECO:0000313" key="3">
    <source>
        <dbReference type="EMBL" id="CAF4882520.1"/>
    </source>
</evidence>
<evidence type="ECO:0000313" key="4">
    <source>
        <dbReference type="Proteomes" id="UP000663880"/>
    </source>
</evidence>
<sequence length="657" mass="75121">MMSFDLQHFLHKKLSEDKTSTKYESLDKSDIYHIDTSAFSDDSAQMPYFENTEHKSSIPDKNKILSQDAAESNQNWKNKTNNLTHDNQYVLYEIGNAELWYKSQIEVYEKMTLEGKIMWNDLTKREIASVSTLDPLWKNQDVSVRYLTKDVVKREDFDLPSGGLCLVLPLNYARENILPKDININNNGEFIIVPISDVIVVKSKQEGLKDLNLTDIKRKQRHVVIETARTLMIGNMADLNIMQHGDEGFMKLPLKTGHCTQMDLEVKADENKLIIPGSSARLTSVVSDTRDVRSVINLQVTNTGLAPAFFSVVPRECTPRISEGFEESSNTNNTLIPPMHTNIFIMELPLEISHDDYRCSIALLNGDGVAVATRDVAIKKNDRCFCVWHCDCVCLGDDPKLICRDMSEVDVLAAGFSPHEGKRRVRSACYPDDVTINMFIIVIGVLFLLFLFGLLKACIGIILPCVGLMGMECILKIPRKLDQYYESSLRGRPVVYDKEGWPVHPDTKKRTVRLVSKPMEFILNVIMFIILPCILLRDAVMQMINKCKTEENFRGKFQNTKKCFSSRDSQNVEPRWRRRKGDMRKWMTPQAEALSADIWDYGLSPTGDKKCDCRQPLLNDITRNKEKHQEQVLHDSEQDDTAYVLTQIQKSKESLKN</sequence>
<dbReference type="Proteomes" id="UP000663880">
    <property type="component" value="Unassembled WGS sequence"/>
</dbReference>
<dbReference type="AlphaFoldDB" id="A0A821TZC8"/>
<dbReference type="EMBL" id="CAJOBZ010000028">
    <property type="protein sequence ID" value="CAF4882520.1"/>
    <property type="molecule type" value="Genomic_DNA"/>
</dbReference>
<accession>A0A821TZC8</accession>
<reference evidence="3" key="1">
    <citation type="submission" date="2021-02" db="EMBL/GenBank/DDBJ databases">
        <authorList>
            <person name="Steward A R."/>
        </authorList>
    </citation>
    <scope>NUCLEOTIDE SEQUENCE</scope>
</reference>
<gene>
    <name evidence="3" type="ORF">PMACD_LOCUS9735</name>
</gene>
<keyword evidence="1" id="KW-1133">Transmembrane helix</keyword>
<keyword evidence="1" id="KW-0812">Transmembrane</keyword>
<evidence type="ECO:0000256" key="1">
    <source>
        <dbReference type="SAM" id="Phobius"/>
    </source>
</evidence>
<name>A0A821TZC8_9NEOP</name>